<dbReference type="PANTHER" id="PTHR43004:SF19">
    <property type="entry name" value="BINDING MONOOXYGENASE, PUTATIVE (JCVI)-RELATED"/>
    <property type="match status" value="1"/>
</dbReference>
<reference evidence="6 7" key="1">
    <citation type="journal article" date="2013" name="J. Biotechnol.">
        <title>Establishment and interpretation of the genome sequence of the phytopathogenic fungus Rhizoctonia solani AG1-IB isolate 7/3/14.</title>
        <authorList>
            <person name="Wibberg D.W."/>
            <person name="Jelonek L.J."/>
            <person name="Rupp O.R."/>
            <person name="Hennig M.H."/>
            <person name="Eikmeyer F.E."/>
            <person name="Goesmann A.G."/>
            <person name="Hartmann A.H."/>
            <person name="Borriss R.B."/>
            <person name="Grosch R.G."/>
            <person name="Puehler A.P."/>
            <person name="Schlueter A.S."/>
        </authorList>
    </citation>
    <scope>NUCLEOTIDE SEQUENCE [LARGE SCALE GENOMIC DNA]</scope>
    <source>
        <strain evidence="7">AG1-IB / isolate 7/3/14</strain>
    </source>
</reference>
<keyword evidence="2" id="KW-0285">Flavoprotein</keyword>
<evidence type="ECO:0000259" key="5">
    <source>
        <dbReference type="Pfam" id="PF01494"/>
    </source>
</evidence>
<dbReference type="HOGENOM" id="CLU_009665_9_1_1"/>
<dbReference type="GO" id="GO:0071949">
    <property type="term" value="F:FAD binding"/>
    <property type="evidence" value="ECO:0007669"/>
    <property type="project" value="InterPro"/>
</dbReference>
<dbReference type="GO" id="GO:0018662">
    <property type="term" value="F:phenol 2-monooxygenase activity"/>
    <property type="evidence" value="ECO:0007669"/>
    <property type="project" value="UniProtKB-EC"/>
</dbReference>
<proteinExistence type="predicted"/>
<dbReference type="SUPFAM" id="SSF54373">
    <property type="entry name" value="FAD-linked reductases, C-terminal domain"/>
    <property type="match status" value="1"/>
</dbReference>
<keyword evidence="6" id="KW-0503">Monooxygenase</keyword>
<keyword evidence="3" id="KW-0274">FAD</keyword>
<dbReference type="InterPro" id="IPR050641">
    <property type="entry name" value="RIFMO-like"/>
</dbReference>
<dbReference type="Gene3D" id="3.50.50.60">
    <property type="entry name" value="FAD/NAD(P)-binding domain"/>
    <property type="match status" value="1"/>
</dbReference>
<evidence type="ECO:0000256" key="1">
    <source>
        <dbReference type="ARBA" id="ARBA00001974"/>
    </source>
</evidence>
<evidence type="ECO:0000256" key="4">
    <source>
        <dbReference type="ARBA" id="ARBA00023002"/>
    </source>
</evidence>
<feature type="domain" description="FAD-binding" evidence="5">
    <location>
        <begin position="5"/>
        <end position="387"/>
    </location>
</feature>
<dbReference type="EC" id="1.14.13.7" evidence="6"/>
<comment type="caution">
    <text evidence="6">The sequence shown here is derived from an EMBL/GenBank/DDBJ whole genome shotgun (WGS) entry which is preliminary data.</text>
</comment>
<protein>
    <submittedName>
        <fullName evidence="6">Phenol 2-monooxygenase</fullName>
        <ecNumber evidence="6">1.14.13.7</ecNumber>
    </submittedName>
</protein>
<dbReference type="EMBL" id="CAOJ01009800">
    <property type="protein sequence ID" value="CCO32415.1"/>
    <property type="molecule type" value="Genomic_DNA"/>
</dbReference>
<keyword evidence="4 6" id="KW-0560">Oxidoreductase</keyword>
<dbReference type="AlphaFoldDB" id="M5C0E9"/>
<evidence type="ECO:0000313" key="6">
    <source>
        <dbReference type="EMBL" id="CCO32415.1"/>
    </source>
</evidence>
<dbReference type="PRINTS" id="PR00420">
    <property type="entry name" value="RNGMNOXGNASE"/>
</dbReference>
<dbReference type="InterPro" id="IPR036188">
    <property type="entry name" value="FAD/NAD-bd_sf"/>
</dbReference>
<comment type="cofactor">
    <cofactor evidence="1">
        <name>FAD</name>
        <dbReference type="ChEBI" id="CHEBI:57692"/>
    </cofactor>
</comment>
<accession>M5C0E9</accession>
<gene>
    <name evidence="6" type="ORF">BN14_06475</name>
</gene>
<organism evidence="6 7">
    <name type="scientific">Thanatephorus cucumeris (strain AG1-IB / isolate 7/3/14)</name>
    <name type="common">Lettuce bottom rot fungus</name>
    <name type="synonym">Rhizoctonia solani</name>
    <dbReference type="NCBI Taxonomy" id="1108050"/>
    <lineage>
        <taxon>Eukaryota</taxon>
        <taxon>Fungi</taxon>
        <taxon>Dikarya</taxon>
        <taxon>Basidiomycota</taxon>
        <taxon>Agaricomycotina</taxon>
        <taxon>Agaricomycetes</taxon>
        <taxon>Cantharellales</taxon>
        <taxon>Ceratobasidiaceae</taxon>
        <taxon>Rhizoctonia</taxon>
        <taxon>Rhizoctonia solani AG-1</taxon>
    </lineage>
</organism>
<evidence type="ECO:0000256" key="2">
    <source>
        <dbReference type="ARBA" id="ARBA00022630"/>
    </source>
</evidence>
<dbReference type="Proteomes" id="UP000012065">
    <property type="component" value="Unassembled WGS sequence"/>
</dbReference>
<dbReference type="Pfam" id="PF01494">
    <property type="entry name" value="FAD_binding_3"/>
    <property type="match status" value="1"/>
</dbReference>
<dbReference type="InterPro" id="IPR002938">
    <property type="entry name" value="FAD-bd"/>
</dbReference>
<dbReference type="SUPFAM" id="SSF51905">
    <property type="entry name" value="FAD/NAD(P)-binding domain"/>
    <property type="match status" value="1"/>
</dbReference>
<dbReference type="Gene3D" id="3.30.9.10">
    <property type="entry name" value="D-Amino Acid Oxidase, subunit A, domain 2"/>
    <property type="match status" value="1"/>
</dbReference>
<sequence length="405" mass="44711">MPSTKVDALIIGAGPAGLMCAYNLSQAGLHIRIVDKKAERLQKGQADVLHVRGLEIIDSLGLSSQILKDAQRSVHTATYASSPSVNGEISLVSRKSTVQGVESYMPFMGLYAQSSVEGILREALASGEKYIPSATFAPQFQSLSPAHKVEVEQGVSPVEMKVADNHQDYPVTIRLQHPSGQTETVRAKYVIGCDGAHSWTRSQLGIEMVGETSDQVWGLVDAYVDTDFPDIRVLTAFENNGRRAMLIPRENDMVRFTIQISESDVSVDSQTGRVDRTKVGVDRIMELVKELIRPYRIEFRRVDWSGVYVVGQRLASKYQDENGRVYIVGDACHTHSPHAGQGMNAAISDAHNLSWKLVHVLKAWGTPDLLRTYESERRGFASQLIEFHVRLAEVMSGQVKGTSTE</sequence>
<evidence type="ECO:0000256" key="3">
    <source>
        <dbReference type="ARBA" id="ARBA00022827"/>
    </source>
</evidence>
<name>M5C0E9_THACB</name>
<evidence type="ECO:0000313" key="7">
    <source>
        <dbReference type="Proteomes" id="UP000012065"/>
    </source>
</evidence>
<dbReference type="PANTHER" id="PTHR43004">
    <property type="entry name" value="TRK SYSTEM POTASSIUM UPTAKE PROTEIN"/>
    <property type="match status" value="1"/>
</dbReference>